<evidence type="ECO:0000256" key="3">
    <source>
        <dbReference type="ARBA" id="ARBA00023125"/>
    </source>
</evidence>
<evidence type="ECO:0000256" key="4">
    <source>
        <dbReference type="ARBA" id="ARBA00023163"/>
    </source>
</evidence>
<dbReference type="InterPro" id="IPR036390">
    <property type="entry name" value="WH_DNA-bd_sf"/>
</dbReference>
<dbReference type="SUPFAM" id="SSF46785">
    <property type="entry name" value="Winged helix' DNA-binding domain"/>
    <property type="match status" value="1"/>
</dbReference>
<dbReference type="Proteomes" id="UP000484164">
    <property type="component" value="Unassembled WGS sequence"/>
</dbReference>
<keyword evidence="2" id="KW-0805">Transcription regulation</keyword>
<comment type="similarity">
    <text evidence="1">Belongs to the BlaI transcriptional regulatory family.</text>
</comment>
<dbReference type="GO" id="GO:0003677">
    <property type="term" value="F:DNA binding"/>
    <property type="evidence" value="ECO:0007669"/>
    <property type="project" value="UniProtKB-KW"/>
</dbReference>
<gene>
    <name evidence="5" type="ORF">F8C82_07025</name>
</gene>
<dbReference type="Gene3D" id="1.10.10.10">
    <property type="entry name" value="Winged helix-like DNA-binding domain superfamily/Winged helix DNA-binding domain"/>
    <property type="match status" value="1"/>
</dbReference>
<evidence type="ECO:0000313" key="6">
    <source>
        <dbReference type="Proteomes" id="UP000484164"/>
    </source>
</evidence>
<reference evidence="5 6" key="1">
    <citation type="submission" date="2019-10" db="EMBL/GenBank/DDBJ databases">
        <title>Genome sequence of Phaeocystidibacter marisrubri JCM30614 (type strain).</title>
        <authorList>
            <person name="Bowman J.P."/>
        </authorList>
    </citation>
    <scope>NUCLEOTIDE SEQUENCE [LARGE SCALE GENOMIC DNA]</scope>
    <source>
        <strain evidence="5 6">JCM 30614</strain>
    </source>
</reference>
<name>A0A6L3ZKT1_9FLAO</name>
<keyword evidence="6" id="KW-1185">Reference proteome</keyword>
<keyword evidence="4" id="KW-0804">Transcription</keyword>
<dbReference type="RefSeq" id="WP_151692836.1">
    <property type="nucleotide sequence ID" value="NZ_BMGX01000002.1"/>
</dbReference>
<sequence>MKKNHTELTKAEEEVMQHLWEMDGAFVKDIIARMSDPKPAYNTVSTIARILEQKGFVTHESHGRSHKYVPIIARDKYRSLASKSLLDRFFDKSLSGMVHFFVDREDVSVNDIDEMMQILEETKRKKVSK</sequence>
<dbReference type="Gene3D" id="1.10.4040.10">
    <property type="entry name" value="Penicillinase repressor domain"/>
    <property type="match status" value="1"/>
</dbReference>
<comment type="caution">
    <text evidence="5">The sequence shown here is derived from an EMBL/GenBank/DDBJ whole genome shotgun (WGS) entry which is preliminary data.</text>
</comment>
<dbReference type="PIRSF" id="PIRSF019455">
    <property type="entry name" value="CopR_AtkY"/>
    <property type="match status" value="1"/>
</dbReference>
<organism evidence="5 6">
    <name type="scientific">Phaeocystidibacter marisrubri</name>
    <dbReference type="NCBI Taxonomy" id="1577780"/>
    <lineage>
        <taxon>Bacteria</taxon>
        <taxon>Pseudomonadati</taxon>
        <taxon>Bacteroidota</taxon>
        <taxon>Flavobacteriia</taxon>
        <taxon>Flavobacteriales</taxon>
        <taxon>Phaeocystidibacteraceae</taxon>
        <taxon>Phaeocystidibacter</taxon>
    </lineage>
</organism>
<dbReference type="InterPro" id="IPR005650">
    <property type="entry name" value="BlaI_family"/>
</dbReference>
<dbReference type="AlphaFoldDB" id="A0A6L3ZKT1"/>
<dbReference type="OrthoDB" id="1098508at2"/>
<dbReference type="EMBL" id="WBVQ01000001">
    <property type="protein sequence ID" value="KAB2818148.1"/>
    <property type="molecule type" value="Genomic_DNA"/>
</dbReference>
<accession>A0A6L3ZKT1</accession>
<protein>
    <submittedName>
        <fullName evidence="5">BlaI/MecI/CopY family transcriptional regulator</fullName>
    </submittedName>
</protein>
<evidence type="ECO:0000313" key="5">
    <source>
        <dbReference type="EMBL" id="KAB2818148.1"/>
    </source>
</evidence>
<dbReference type="GO" id="GO:0045892">
    <property type="term" value="P:negative regulation of DNA-templated transcription"/>
    <property type="evidence" value="ECO:0007669"/>
    <property type="project" value="InterPro"/>
</dbReference>
<evidence type="ECO:0000256" key="1">
    <source>
        <dbReference type="ARBA" id="ARBA00011046"/>
    </source>
</evidence>
<evidence type="ECO:0000256" key="2">
    <source>
        <dbReference type="ARBA" id="ARBA00023015"/>
    </source>
</evidence>
<proteinExistence type="inferred from homology"/>
<dbReference type="Pfam" id="PF03965">
    <property type="entry name" value="Penicillinase_R"/>
    <property type="match status" value="1"/>
</dbReference>
<keyword evidence="3" id="KW-0238">DNA-binding</keyword>
<dbReference type="InterPro" id="IPR036388">
    <property type="entry name" value="WH-like_DNA-bd_sf"/>
</dbReference>